<evidence type="ECO:0008006" key="4">
    <source>
        <dbReference type="Google" id="ProtNLM"/>
    </source>
</evidence>
<dbReference type="AlphaFoldDB" id="A0A8J6E9K4"/>
<evidence type="ECO:0000256" key="1">
    <source>
        <dbReference type="SAM" id="SignalP"/>
    </source>
</evidence>
<evidence type="ECO:0000313" key="3">
    <source>
        <dbReference type="Proteomes" id="UP000770717"/>
    </source>
</evidence>
<gene>
    <name evidence="2" type="ORF">GDO78_022343</name>
</gene>
<feature type="chain" id="PRO_5035313798" description="Secreted protein" evidence="1">
    <location>
        <begin position="23"/>
        <end position="90"/>
    </location>
</feature>
<sequence>MLILIVRCVAVCFLQCCVKRHARFSSASISTVVTVSGSDSIYVTESSQHLHSRSWSSHQTSDASLSSVSLGESELGAPPSYEELFVSRKF</sequence>
<dbReference type="Proteomes" id="UP000770717">
    <property type="component" value="Unassembled WGS sequence"/>
</dbReference>
<dbReference type="EMBL" id="WNTK01007925">
    <property type="protein sequence ID" value="KAG9463133.1"/>
    <property type="molecule type" value="Genomic_DNA"/>
</dbReference>
<dbReference type="PANTHER" id="PTHR36467:SF1">
    <property type="entry name" value="TRANSMEMBRANE PROTEIN 207"/>
    <property type="match status" value="1"/>
</dbReference>
<name>A0A8J6E9K4_ELECQ</name>
<reference evidence="2" key="1">
    <citation type="thesis" date="2020" institute="ProQuest LLC" country="789 East Eisenhower Parkway, Ann Arbor, MI, USA">
        <title>Comparative Genomics and Chromosome Evolution.</title>
        <authorList>
            <person name="Mudd A.B."/>
        </authorList>
    </citation>
    <scope>NUCLEOTIDE SEQUENCE</scope>
    <source>
        <strain evidence="2">HN-11 Male</strain>
        <tissue evidence="2">Kidney and liver</tissue>
    </source>
</reference>
<protein>
    <recommendedName>
        <fullName evidence="4">Secreted protein</fullName>
    </recommendedName>
</protein>
<keyword evidence="3" id="KW-1185">Reference proteome</keyword>
<accession>A0A8J6E9K4</accession>
<comment type="caution">
    <text evidence="2">The sequence shown here is derived from an EMBL/GenBank/DDBJ whole genome shotgun (WGS) entry which is preliminary data.</text>
</comment>
<proteinExistence type="predicted"/>
<organism evidence="2 3">
    <name type="scientific">Eleutherodactylus coqui</name>
    <name type="common">Puerto Rican coqui</name>
    <dbReference type="NCBI Taxonomy" id="57060"/>
    <lineage>
        <taxon>Eukaryota</taxon>
        <taxon>Metazoa</taxon>
        <taxon>Chordata</taxon>
        <taxon>Craniata</taxon>
        <taxon>Vertebrata</taxon>
        <taxon>Euteleostomi</taxon>
        <taxon>Amphibia</taxon>
        <taxon>Batrachia</taxon>
        <taxon>Anura</taxon>
        <taxon>Neobatrachia</taxon>
        <taxon>Hyloidea</taxon>
        <taxon>Eleutherodactylidae</taxon>
        <taxon>Eleutherodactylinae</taxon>
        <taxon>Eleutherodactylus</taxon>
        <taxon>Eleutherodactylus</taxon>
    </lineage>
</organism>
<feature type="signal peptide" evidence="1">
    <location>
        <begin position="1"/>
        <end position="22"/>
    </location>
</feature>
<dbReference type="InterPro" id="IPR039490">
    <property type="entry name" value="TMEM207"/>
</dbReference>
<evidence type="ECO:0000313" key="2">
    <source>
        <dbReference type="EMBL" id="KAG9463133.1"/>
    </source>
</evidence>
<keyword evidence="1" id="KW-0732">Signal</keyword>
<dbReference type="PANTHER" id="PTHR36467">
    <property type="entry name" value="TRANSMEMBRANE PROTEIN 207"/>
    <property type="match status" value="1"/>
</dbReference>